<feature type="domain" description="CAAX prenyl protease 2/Lysostaphin resistance protein A-like" evidence="2">
    <location>
        <begin position="639"/>
        <end position="732"/>
    </location>
</feature>
<feature type="transmembrane region" description="Helical" evidence="1">
    <location>
        <begin position="245"/>
        <end position="265"/>
    </location>
</feature>
<dbReference type="EMBL" id="LWSA01000073">
    <property type="protein sequence ID" value="OCX74273.1"/>
    <property type="molecule type" value="Genomic_DNA"/>
</dbReference>
<feature type="transmembrane region" description="Helical" evidence="1">
    <location>
        <begin position="356"/>
        <end position="379"/>
    </location>
</feature>
<keyword evidence="1" id="KW-0812">Transmembrane</keyword>
<dbReference type="InterPro" id="IPR003675">
    <property type="entry name" value="Rce1/LyrA-like_dom"/>
</dbReference>
<feature type="transmembrane region" description="Helical" evidence="1">
    <location>
        <begin position="171"/>
        <end position="192"/>
    </location>
</feature>
<feature type="transmembrane region" description="Helical" evidence="1">
    <location>
        <begin position="636"/>
        <end position="657"/>
    </location>
</feature>
<evidence type="ECO:0000313" key="6">
    <source>
        <dbReference type="Proteomes" id="UP000095008"/>
    </source>
</evidence>
<protein>
    <recommendedName>
        <fullName evidence="2">CAAX prenyl protease 2/Lysostaphin resistance protein A-like domain-containing protein</fullName>
    </recommendedName>
</protein>
<feature type="transmembrane region" description="Helical" evidence="1">
    <location>
        <begin position="720"/>
        <end position="740"/>
    </location>
</feature>
<dbReference type="GO" id="GO:0004175">
    <property type="term" value="F:endopeptidase activity"/>
    <property type="evidence" value="ECO:0007669"/>
    <property type="project" value="UniProtKB-ARBA"/>
</dbReference>
<feature type="transmembrane region" description="Helical" evidence="1">
    <location>
        <begin position="590"/>
        <end position="616"/>
    </location>
</feature>
<feature type="transmembrane region" description="Helical" evidence="1">
    <location>
        <begin position="46"/>
        <end position="67"/>
    </location>
</feature>
<feature type="transmembrane region" description="Helical" evidence="1">
    <location>
        <begin position="88"/>
        <end position="105"/>
    </location>
</feature>
<feature type="transmembrane region" description="Helical" evidence="1">
    <location>
        <begin position="694"/>
        <end position="713"/>
    </location>
</feature>
<keyword evidence="1" id="KW-0472">Membrane</keyword>
<evidence type="ECO:0000313" key="3">
    <source>
        <dbReference type="EMBL" id="OCX72357.1"/>
    </source>
</evidence>
<dbReference type="STRING" id="930.GCA_002079865_03413"/>
<comment type="caution">
    <text evidence="4">The sequence shown here is derived from an EMBL/GenBank/DDBJ whole genome shotgun (WGS) entry which is preliminary data.</text>
</comment>
<feature type="transmembrane region" description="Helical" evidence="1">
    <location>
        <begin position="111"/>
        <end position="135"/>
    </location>
</feature>
<accession>A0A1C2J375</accession>
<evidence type="ECO:0000259" key="2">
    <source>
        <dbReference type="Pfam" id="PF02517"/>
    </source>
</evidence>
<dbReference type="EMBL" id="LWRY01000111">
    <property type="protein sequence ID" value="OCX72357.1"/>
    <property type="molecule type" value="Genomic_DNA"/>
</dbReference>
<evidence type="ECO:0000313" key="4">
    <source>
        <dbReference type="EMBL" id="OCX74273.1"/>
    </source>
</evidence>
<feature type="transmembrane region" description="Helical" evidence="1">
    <location>
        <begin position="386"/>
        <end position="408"/>
    </location>
</feature>
<feature type="transmembrane region" description="Helical" evidence="1">
    <location>
        <begin position="20"/>
        <end position="40"/>
    </location>
</feature>
<organism evidence="4 5">
    <name type="scientific">Acidithiobacillus thiooxidans</name>
    <name type="common">Thiobacillus thiooxidans</name>
    <dbReference type="NCBI Taxonomy" id="930"/>
    <lineage>
        <taxon>Bacteria</taxon>
        <taxon>Pseudomonadati</taxon>
        <taxon>Pseudomonadota</taxon>
        <taxon>Acidithiobacillia</taxon>
        <taxon>Acidithiobacillales</taxon>
        <taxon>Acidithiobacillaceae</taxon>
        <taxon>Acidithiobacillus</taxon>
    </lineage>
</organism>
<feature type="transmembrane region" description="Helical" evidence="1">
    <location>
        <begin position="147"/>
        <end position="165"/>
    </location>
</feature>
<reference evidence="4 5" key="1">
    <citation type="journal article" date="2016" name="Int. J. Mol. Sci.">
        <title>Comparative genomics of the extreme acidophile Acidithiobacillus thiooxidans reveals intraspecific divergence and niche adaptation.</title>
        <authorList>
            <person name="Zhang X."/>
            <person name="Feng X."/>
            <person name="Tao J."/>
            <person name="Ma L."/>
            <person name="Xiao Y."/>
            <person name="Liang Y."/>
            <person name="Liu X."/>
            <person name="Yin H."/>
        </authorList>
    </citation>
    <scope>NUCLEOTIDE SEQUENCE [LARGE SCALE GENOMIC DNA]</scope>
    <source>
        <strain evidence="4 5">A02</strain>
        <strain evidence="3">DXS-W</strain>
    </source>
</reference>
<feature type="transmembrane region" description="Helical" evidence="1">
    <location>
        <begin position="271"/>
        <end position="291"/>
    </location>
</feature>
<gene>
    <name evidence="3" type="ORF">A6M23_09890</name>
    <name evidence="4" type="ORF">A6P07_06090</name>
</gene>
<dbReference type="Pfam" id="PF02517">
    <property type="entry name" value="Rce1-like"/>
    <property type="match status" value="1"/>
</dbReference>
<sequence>MGIWRCLHPRLLFQENLTLILGSLLFLMGMGITIGFSLSIQAKPQASQAVFTMILLPAFFIVAGFLIHYWRIISEDLLRILPGFRRQAIGIFVFILILLLVIIAGEMRFSNIPLAGAFVLTVYVAFWAAFYAILLNIGGSRRKDRKYWQGFPLLPVYPLIFFPPARDVFLAIPAPVDSVLGILLLLLIVLLMRKTPREWQEFLSEYLHRPQDIRIQNISWSAPWRWMPGNWHNPILDTARRPQGILAVLFIQPLFPAALIALQFLRVGTSHWPQVLPFLPVIFLLPVLSWGNWSARAFDWQYLTLTGRFGGNHQQASTHIVKSYAAHTSLLALVLLFWPALILILLGYPILQISMILLILYMGILVLAWAPMGIIGLGFTGILQQIILLLSFGLDAVLVLRSAHYWFYRHLIHVPFHLRGTLVLMFMALVSVGFAAYLARQRLRRSDWNLSQFSAQKIRQTGQKYTLSAENNKQRTTRKSLSTHWGPWAAIILFLSFFFGQAIIVIIMVMLRDFVVGAQLGMHYALLHEKMPPLVLEKSLHQISTTFRIWLGILSYTLCALAILIFLQMKFPREVWRKADGFAWRKPSRPYAYLLALILAILIGLIAHGLFQIFPLPSHLNPRALGLFEGLKGSGLTHYVVLLLLIVIAPFAEEIIFRGAIYAGLRRRFSSGWSALFVSLLFVLAHVPSKIEQFHYPPALIIIALLAAALIFLRIRYRSLWPGILLHMVWNGSGFLLLLWH</sequence>
<dbReference type="Proteomes" id="UP000095008">
    <property type="component" value="Unassembled WGS sequence"/>
</dbReference>
<feature type="transmembrane region" description="Helical" evidence="1">
    <location>
        <begin position="330"/>
        <end position="350"/>
    </location>
</feature>
<dbReference type="GO" id="GO:0080120">
    <property type="term" value="P:CAAX-box protein maturation"/>
    <property type="evidence" value="ECO:0007669"/>
    <property type="project" value="UniProtKB-ARBA"/>
</dbReference>
<dbReference type="AlphaFoldDB" id="A0A1C2J375"/>
<proteinExistence type="predicted"/>
<name>A0A1C2J375_ACITH</name>
<dbReference type="Proteomes" id="UP000094893">
    <property type="component" value="Unassembled WGS sequence"/>
</dbReference>
<keyword evidence="1" id="KW-1133">Transmembrane helix</keyword>
<evidence type="ECO:0000313" key="5">
    <source>
        <dbReference type="Proteomes" id="UP000094893"/>
    </source>
</evidence>
<feature type="transmembrane region" description="Helical" evidence="1">
    <location>
        <begin position="669"/>
        <end position="688"/>
    </location>
</feature>
<feature type="transmembrane region" description="Helical" evidence="1">
    <location>
        <begin position="420"/>
        <end position="439"/>
    </location>
</feature>
<feature type="transmembrane region" description="Helical" evidence="1">
    <location>
        <begin position="549"/>
        <end position="569"/>
    </location>
</feature>
<evidence type="ECO:0000256" key="1">
    <source>
        <dbReference type="SAM" id="Phobius"/>
    </source>
</evidence>
<feature type="transmembrane region" description="Helical" evidence="1">
    <location>
        <begin position="488"/>
        <end position="511"/>
    </location>
</feature>
<keyword evidence="6" id="KW-1185">Reference proteome</keyword>